<dbReference type="AlphaFoldDB" id="A0A327VKJ8"/>
<dbReference type="Proteomes" id="UP000249819">
    <property type="component" value="Unassembled WGS sequence"/>
</dbReference>
<feature type="transmembrane region" description="Helical" evidence="1">
    <location>
        <begin position="6"/>
        <end position="30"/>
    </location>
</feature>
<sequence length="181" mass="20480">MKIEMQAAIIGGLVGGLMGLLGTLLANLLTNYKNRKEEKKEVRFLIDYISESYVIEGVLNGKDKVEEIHVKAVVQNLSSVQQVIFSVRILFNRHFKEYNLTAHRNHRSFDKSNDEPLSPISVPAKGAEIIECYFPVPEELRLSTDDLQGEFAIGFKTANGYSFQNFKGYNNYVINSTNPNF</sequence>
<gene>
    <name evidence="2" type="ORF">CLV59_11266</name>
</gene>
<keyword evidence="1" id="KW-1133">Transmembrane helix</keyword>
<dbReference type="RefSeq" id="WP_111595360.1">
    <property type="nucleotide sequence ID" value="NZ_QLMA01000012.1"/>
</dbReference>
<evidence type="ECO:0000313" key="2">
    <source>
        <dbReference type="EMBL" id="RAJ73725.1"/>
    </source>
</evidence>
<name>A0A327VKJ8_9BACT</name>
<keyword evidence="1" id="KW-0472">Membrane</keyword>
<evidence type="ECO:0000313" key="3">
    <source>
        <dbReference type="Proteomes" id="UP000249819"/>
    </source>
</evidence>
<protein>
    <submittedName>
        <fullName evidence="2">Uncharacterized protein</fullName>
    </submittedName>
</protein>
<dbReference type="EMBL" id="QLMA01000012">
    <property type="protein sequence ID" value="RAJ73725.1"/>
    <property type="molecule type" value="Genomic_DNA"/>
</dbReference>
<comment type="caution">
    <text evidence="2">The sequence shown here is derived from an EMBL/GenBank/DDBJ whole genome shotgun (WGS) entry which is preliminary data.</text>
</comment>
<keyword evidence="3" id="KW-1185">Reference proteome</keyword>
<evidence type="ECO:0000256" key="1">
    <source>
        <dbReference type="SAM" id="Phobius"/>
    </source>
</evidence>
<keyword evidence="1" id="KW-0812">Transmembrane</keyword>
<reference evidence="2 3" key="1">
    <citation type="submission" date="2018-06" db="EMBL/GenBank/DDBJ databases">
        <title>Genomic Encyclopedia of Archaeal and Bacterial Type Strains, Phase II (KMG-II): from individual species to whole genera.</title>
        <authorList>
            <person name="Goeker M."/>
        </authorList>
    </citation>
    <scope>NUCLEOTIDE SEQUENCE [LARGE SCALE GENOMIC DNA]</scope>
    <source>
        <strain evidence="2 3">DSM 29821</strain>
    </source>
</reference>
<accession>A0A327VKJ8</accession>
<organism evidence="2 3">
    <name type="scientific">Chitinophaga dinghuensis</name>
    <dbReference type="NCBI Taxonomy" id="1539050"/>
    <lineage>
        <taxon>Bacteria</taxon>
        <taxon>Pseudomonadati</taxon>
        <taxon>Bacteroidota</taxon>
        <taxon>Chitinophagia</taxon>
        <taxon>Chitinophagales</taxon>
        <taxon>Chitinophagaceae</taxon>
        <taxon>Chitinophaga</taxon>
    </lineage>
</organism>
<proteinExistence type="predicted"/>